<organism evidence="1 2">
    <name type="scientific">Klebsiella pneumoniae subsp. ozaenae</name>
    <dbReference type="NCBI Taxonomy" id="574"/>
    <lineage>
        <taxon>Bacteria</taxon>
        <taxon>Pseudomonadati</taxon>
        <taxon>Pseudomonadota</taxon>
        <taxon>Gammaproteobacteria</taxon>
        <taxon>Enterobacterales</taxon>
        <taxon>Enterobacteriaceae</taxon>
        <taxon>Klebsiella/Raoultella group</taxon>
        <taxon>Klebsiella</taxon>
        <taxon>Klebsiella pneumoniae complex</taxon>
    </lineage>
</organism>
<dbReference type="Proteomes" id="UP000254487">
    <property type="component" value="Unassembled WGS sequence"/>
</dbReference>
<dbReference type="AlphaFoldDB" id="A0A377YYM8"/>
<evidence type="ECO:0000313" key="1">
    <source>
        <dbReference type="EMBL" id="STU57121.1"/>
    </source>
</evidence>
<sequence>MKRLARLSLRLRLTLLFAVLTTAAWGMASVIAWQQTSKKLDKLFDTQQLLFARRLSVMHFDELRARPPCSGKRKRYATGTSTTTRWRSPSSPATAKWCLMTARTERIFSGIRSARDSAMAICVTTMTSGVSCG</sequence>
<accession>A0A377YYM8</accession>
<reference evidence="1 2" key="1">
    <citation type="submission" date="2018-06" db="EMBL/GenBank/DDBJ databases">
        <authorList>
            <consortium name="Pathogen Informatics"/>
            <person name="Doyle S."/>
        </authorList>
    </citation>
    <scope>NUCLEOTIDE SEQUENCE [LARGE SCALE GENOMIC DNA]</scope>
    <source>
        <strain evidence="1 2">NCTC10313</strain>
    </source>
</reference>
<dbReference type="EMBL" id="UGLW01000003">
    <property type="protein sequence ID" value="STU57121.1"/>
    <property type="molecule type" value="Genomic_DNA"/>
</dbReference>
<gene>
    <name evidence="1" type="primary">qseC</name>
    <name evidence="1" type="ORF">NCTC10313_01173</name>
</gene>
<dbReference type="EC" id="2.7.13.3" evidence="1"/>
<proteinExistence type="predicted"/>
<keyword evidence="1" id="KW-0418">Kinase</keyword>
<keyword evidence="1" id="KW-0808">Transferase</keyword>
<name>A0A377YYM8_KLEPO</name>
<dbReference type="Gene3D" id="1.20.5.1040">
    <property type="entry name" value="Sensor protein qsec"/>
    <property type="match status" value="1"/>
</dbReference>
<evidence type="ECO:0000313" key="2">
    <source>
        <dbReference type="Proteomes" id="UP000254487"/>
    </source>
</evidence>
<protein>
    <submittedName>
        <fullName evidence="1">Sensory histidine kinase QseC</fullName>
        <ecNumber evidence="1">2.7.13.3</ecNumber>
    </submittedName>
</protein>
<dbReference type="GO" id="GO:0004673">
    <property type="term" value="F:protein histidine kinase activity"/>
    <property type="evidence" value="ECO:0007669"/>
    <property type="project" value="UniProtKB-EC"/>
</dbReference>